<organism evidence="1 2">
    <name type="scientific">Heterodera schachtii</name>
    <name type="common">Sugarbeet cyst nematode worm</name>
    <name type="synonym">Tylenchus schachtii</name>
    <dbReference type="NCBI Taxonomy" id="97005"/>
    <lineage>
        <taxon>Eukaryota</taxon>
        <taxon>Metazoa</taxon>
        <taxon>Ecdysozoa</taxon>
        <taxon>Nematoda</taxon>
        <taxon>Chromadorea</taxon>
        <taxon>Rhabditida</taxon>
        <taxon>Tylenchina</taxon>
        <taxon>Tylenchomorpha</taxon>
        <taxon>Tylenchoidea</taxon>
        <taxon>Heteroderidae</taxon>
        <taxon>Heteroderinae</taxon>
        <taxon>Heterodera</taxon>
    </lineage>
</organism>
<evidence type="ECO:0000313" key="2">
    <source>
        <dbReference type="Proteomes" id="UP001620645"/>
    </source>
</evidence>
<proteinExistence type="predicted"/>
<accession>A0ABD2HU24</accession>
<evidence type="ECO:0000313" key="1">
    <source>
        <dbReference type="EMBL" id="KAL3070371.1"/>
    </source>
</evidence>
<comment type="caution">
    <text evidence="1">The sequence shown here is derived from an EMBL/GenBank/DDBJ whole genome shotgun (WGS) entry which is preliminary data.</text>
</comment>
<keyword evidence="2" id="KW-1185">Reference proteome</keyword>
<protein>
    <submittedName>
        <fullName evidence="1">Uncharacterized protein</fullName>
    </submittedName>
</protein>
<reference evidence="1 2" key="1">
    <citation type="submission" date="2024-10" db="EMBL/GenBank/DDBJ databases">
        <authorList>
            <person name="Kim D."/>
        </authorList>
    </citation>
    <scope>NUCLEOTIDE SEQUENCE [LARGE SCALE GENOMIC DNA]</scope>
    <source>
        <strain evidence="1">Taebaek</strain>
    </source>
</reference>
<dbReference type="AlphaFoldDB" id="A0ABD2HU24"/>
<name>A0ABD2HU24_HETSC</name>
<gene>
    <name evidence="1" type="ORF">niasHS_015610</name>
</gene>
<dbReference type="EMBL" id="JBICCN010000410">
    <property type="protein sequence ID" value="KAL3070371.1"/>
    <property type="molecule type" value="Genomic_DNA"/>
</dbReference>
<dbReference type="Proteomes" id="UP001620645">
    <property type="component" value="Unassembled WGS sequence"/>
</dbReference>
<sequence length="84" mass="9504">MCLFAFHWHMGHEQPRAERVCRSEEFKGQCRHSPGAMDESVEADDGGGTDFQHLLDLALPKIEDLDNSTTNCSAEDENDHWPFG</sequence>